<dbReference type="AlphaFoldDB" id="A0A1M5W0A0"/>
<dbReference type="STRING" id="1089305.SAMN05444148_2861"/>
<proteinExistence type="predicted"/>
<keyword evidence="2" id="KW-1185">Reference proteome</keyword>
<evidence type="ECO:0000313" key="1">
    <source>
        <dbReference type="EMBL" id="SHH80848.1"/>
    </source>
</evidence>
<dbReference type="Proteomes" id="UP000184522">
    <property type="component" value="Unassembled WGS sequence"/>
</dbReference>
<reference evidence="2" key="1">
    <citation type="submission" date="2016-11" db="EMBL/GenBank/DDBJ databases">
        <authorList>
            <person name="Varghese N."/>
            <person name="Submissions S."/>
        </authorList>
    </citation>
    <scope>NUCLEOTIDE SEQUENCE [LARGE SCALE GENOMIC DNA]</scope>
    <source>
        <strain evidence="2">DSM 25330</strain>
    </source>
</reference>
<dbReference type="EMBL" id="FQWS01000012">
    <property type="protein sequence ID" value="SHH80848.1"/>
    <property type="molecule type" value="Genomic_DNA"/>
</dbReference>
<organism evidence="1 2">
    <name type="scientific">Winogradskyella jejuensis</name>
    <dbReference type="NCBI Taxonomy" id="1089305"/>
    <lineage>
        <taxon>Bacteria</taxon>
        <taxon>Pseudomonadati</taxon>
        <taxon>Bacteroidota</taxon>
        <taxon>Flavobacteriia</taxon>
        <taxon>Flavobacteriales</taxon>
        <taxon>Flavobacteriaceae</taxon>
        <taxon>Winogradskyella</taxon>
    </lineage>
</organism>
<accession>A0A1M5W0A0</accession>
<gene>
    <name evidence="1" type="ORF">SAMN05444148_2861</name>
</gene>
<protein>
    <submittedName>
        <fullName evidence="1">Uncharacterized protein</fullName>
    </submittedName>
</protein>
<evidence type="ECO:0000313" key="2">
    <source>
        <dbReference type="Proteomes" id="UP000184522"/>
    </source>
</evidence>
<sequence>MTNYFTKPETKKMIKKAVEGYSKFLGLSEIGLKNIAGYGWYIDGGITMGYTTQLMEKAVNGDNEFLDNFFVKYYRENINSLIEILKNRQDSRQKIIVEALDCHNEQKYYASTLLFLSQADGICNGQLYRTKKEKEALKKFLSKSENGNFINILLRMITDESAIDVGYSKKESFDSKLNRHAVVHGLDLNFGSEINSLKAFSLLCFVSDFVNRYKKL</sequence>
<name>A0A1M5W0A0_9FLAO</name>